<name>A0A9P6MY73_9FUNG</name>
<comment type="caution">
    <text evidence="1">The sequence shown here is derived from an EMBL/GenBank/DDBJ whole genome shotgun (WGS) entry which is preliminary data.</text>
</comment>
<evidence type="ECO:0000313" key="2">
    <source>
        <dbReference type="Proteomes" id="UP000703661"/>
    </source>
</evidence>
<accession>A0A9P6MY73</accession>
<dbReference type="InterPro" id="IPR032675">
    <property type="entry name" value="LRR_dom_sf"/>
</dbReference>
<proteinExistence type="predicted"/>
<dbReference type="SUPFAM" id="SSF52047">
    <property type="entry name" value="RNI-like"/>
    <property type="match status" value="1"/>
</dbReference>
<evidence type="ECO:0000313" key="1">
    <source>
        <dbReference type="EMBL" id="KAG0016989.1"/>
    </source>
</evidence>
<dbReference type="Gene3D" id="3.80.10.10">
    <property type="entry name" value="Ribonuclease Inhibitor"/>
    <property type="match status" value="1"/>
</dbReference>
<reference evidence="1" key="1">
    <citation type="journal article" date="2020" name="Fungal Divers.">
        <title>Resolving the Mortierellaceae phylogeny through synthesis of multi-gene phylogenetics and phylogenomics.</title>
        <authorList>
            <person name="Vandepol N."/>
            <person name="Liber J."/>
            <person name="Desiro A."/>
            <person name="Na H."/>
            <person name="Kennedy M."/>
            <person name="Barry K."/>
            <person name="Grigoriev I.V."/>
            <person name="Miller A.N."/>
            <person name="O'Donnell K."/>
            <person name="Stajich J.E."/>
            <person name="Bonito G."/>
        </authorList>
    </citation>
    <scope>NUCLEOTIDE SEQUENCE</scope>
    <source>
        <strain evidence="1">NRRL 2769</strain>
    </source>
</reference>
<dbReference type="EMBL" id="JAAAID010000482">
    <property type="protein sequence ID" value="KAG0016989.1"/>
    <property type="molecule type" value="Genomic_DNA"/>
</dbReference>
<keyword evidence="2" id="KW-1185">Reference proteome</keyword>
<sequence length="320" mass="36286">MTNARDVEPFWSLCTKLESIHMAATTIATCDSKLANLLFPNTQSLELRLLGCDGNLDQFDLIRLFPRLEELKCYSSFRDRSLGKFAQVIAQDSWPSLEKLSLGYGATDENVSPILEGVQRITSLDLSDCHFGPRSFQALQRHFSTLVELSFRECSGVQGEVFQKIMCLSPRLEILKCNKIPANDVVNGEQWVCLSLKTLQVCFRFGRGDQYLQHLVFERLATLVHLECLDIGNYSFYQENPILEPLDLRLRSGLGTLSSLTNIKFLSFYGTEQALETNEALWMLENWKNLQTVSGELNRNGTVKNTLVGILQACEVRVRE</sequence>
<organism evidence="1 2">
    <name type="scientific">Entomortierella chlamydospora</name>
    <dbReference type="NCBI Taxonomy" id="101097"/>
    <lineage>
        <taxon>Eukaryota</taxon>
        <taxon>Fungi</taxon>
        <taxon>Fungi incertae sedis</taxon>
        <taxon>Mucoromycota</taxon>
        <taxon>Mortierellomycotina</taxon>
        <taxon>Mortierellomycetes</taxon>
        <taxon>Mortierellales</taxon>
        <taxon>Mortierellaceae</taxon>
        <taxon>Entomortierella</taxon>
    </lineage>
</organism>
<gene>
    <name evidence="1" type="ORF">BGZ80_008709</name>
</gene>
<dbReference type="AlphaFoldDB" id="A0A9P6MY73"/>
<protein>
    <submittedName>
        <fullName evidence="1">Uncharacterized protein</fullName>
    </submittedName>
</protein>
<dbReference type="Proteomes" id="UP000703661">
    <property type="component" value="Unassembled WGS sequence"/>
</dbReference>